<gene>
    <name evidence="2" type="ORF">FHS19_005513</name>
</gene>
<evidence type="ECO:0000259" key="1">
    <source>
        <dbReference type="Pfam" id="PF02602"/>
    </source>
</evidence>
<feature type="domain" description="Tetrapyrrole biosynthesis uroporphyrinogen III synthase" evidence="1">
    <location>
        <begin position="20"/>
        <end position="252"/>
    </location>
</feature>
<name>A0A839TUH6_9BACL</name>
<proteinExistence type="predicted"/>
<dbReference type="PANTHER" id="PTHR40082">
    <property type="entry name" value="BLR5956 PROTEIN"/>
    <property type="match status" value="1"/>
</dbReference>
<dbReference type="NCBIfam" id="NF004584">
    <property type="entry name" value="PRK05928.2-1"/>
    <property type="match status" value="1"/>
</dbReference>
<keyword evidence="2" id="KW-0456">Lyase</keyword>
<dbReference type="EMBL" id="JACHXJ010000005">
    <property type="protein sequence ID" value="MBB3130794.1"/>
    <property type="molecule type" value="Genomic_DNA"/>
</dbReference>
<accession>A0A839TUH6</accession>
<dbReference type="PANTHER" id="PTHR40082:SF1">
    <property type="entry name" value="BLR5956 PROTEIN"/>
    <property type="match status" value="1"/>
</dbReference>
<reference evidence="2 3" key="1">
    <citation type="submission" date="2020-08" db="EMBL/GenBank/DDBJ databases">
        <title>Genomic Encyclopedia of Type Strains, Phase III (KMG-III): the genomes of soil and plant-associated and newly described type strains.</title>
        <authorList>
            <person name="Whitman W."/>
        </authorList>
    </citation>
    <scope>NUCLEOTIDE SEQUENCE [LARGE SCALE GENOMIC DNA]</scope>
    <source>
        <strain evidence="2 3">CECT 5831</strain>
    </source>
</reference>
<evidence type="ECO:0000313" key="3">
    <source>
        <dbReference type="Proteomes" id="UP000517523"/>
    </source>
</evidence>
<dbReference type="Pfam" id="PF02602">
    <property type="entry name" value="HEM4"/>
    <property type="match status" value="1"/>
</dbReference>
<dbReference type="AlphaFoldDB" id="A0A839TUH6"/>
<dbReference type="Gene3D" id="3.40.50.10090">
    <property type="match status" value="2"/>
</dbReference>
<dbReference type="CDD" id="cd06578">
    <property type="entry name" value="HemD"/>
    <property type="match status" value="1"/>
</dbReference>
<dbReference type="RefSeq" id="WP_183584950.1">
    <property type="nucleotide sequence ID" value="NZ_JACHXJ010000005.1"/>
</dbReference>
<dbReference type="InterPro" id="IPR003754">
    <property type="entry name" value="4pyrrol_synth_uPrphyn_synth"/>
</dbReference>
<comment type="caution">
    <text evidence="2">The sequence shown here is derived from an EMBL/GenBank/DDBJ whole genome shotgun (WGS) entry which is preliminary data.</text>
</comment>
<dbReference type="GO" id="GO:0006780">
    <property type="term" value="P:uroporphyrinogen III biosynthetic process"/>
    <property type="evidence" value="ECO:0007669"/>
    <property type="project" value="InterPro"/>
</dbReference>
<dbReference type="SUPFAM" id="SSF69618">
    <property type="entry name" value="HemD-like"/>
    <property type="match status" value="1"/>
</dbReference>
<dbReference type="Proteomes" id="UP000517523">
    <property type="component" value="Unassembled WGS sequence"/>
</dbReference>
<dbReference type="GO" id="GO:0004852">
    <property type="term" value="F:uroporphyrinogen-III synthase activity"/>
    <property type="evidence" value="ECO:0007669"/>
    <property type="project" value="UniProtKB-EC"/>
</dbReference>
<evidence type="ECO:0000313" key="2">
    <source>
        <dbReference type="EMBL" id="MBB3130794.1"/>
    </source>
</evidence>
<dbReference type="EC" id="4.2.1.75" evidence="2"/>
<organism evidence="2 3">
    <name type="scientific">Paenibacillus rhizosphaerae</name>
    <dbReference type="NCBI Taxonomy" id="297318"/>
    <lineage>
        <taxon>Bacteria</taxon>
        <taxon>Bacillati</taxon>
        <taxon>Bacillota</taxon>
        <taxon>Bacilli</taxon>
        <taxon>Bacillales</taxon>
        <taxon>Paenibacillaceae</taxon>
        <taxon>Paenibacillus</taxon>
    </lineage>
</organism>
<protein>
    <submittedName>
        <fullName evidence="2">Uroporphyrinogen-III synthase</fullName>
        <ecNumber evidence="2">4.2.1.75</ecNumber>
    </submittedName>
</protein>
<sequence>MARNLAGKKIALTGPRKAAEMAKLVENMGGIPLIRPAQGTVFLDDVKLREDIEAWIANPPAWVILTTGMGLDAIDQVAEEMGAGAALLEALQGSSIAARGYKTVNALKKRGIIPIVRDDDGSTAGLIRGLASYSFQGADVILQLHGDPAPKLTAWLQEQGAQVREVLPYQHIAPDEAELARLLAEITAAELDAVAFTSGPQVRNLIEYARAKGELSELISAFSGPVIAAAVGKITAQALREEGIERVCSPEEDERMGSMMVELGRYFVRN</sequence>
<dbReference type="InterPro" id="IPR036108">
    <property type="entry name" value="4pyrrol_syn_uPrphyn_synt_sf"/>
</dbReference>
<dbReference type="InterPro" id="IPR039793">
    <property type="entry name" value="UROS/Hem4"/>
</dbReference>